<dbReference type="RefSeq" id="WP_132552871.1">
    <property type="nucleotide sequence ID" value="NZ_SMBK01000013.1"/>
</dbReference>
<dbReference type="AlphaFoldDB" id="A0A4R3RR87"/>
<accession>A0A4R3RR87</accession>
<comment type="caution">
    <text evidence="1">The sequence shown here is derived from an EMBL/GenBank/DDBJ whole genome shotgun (WGS) entry which is preliminary data.</text>
</comment>
<dbReference type="EMBL" id="SMBK01000013">
    <property type="protein sequence ID" value="TCU34106.1"/>
    <property type="molecule type" value="Genomic_DNA"/>
</dbReference>
<evidence type="ECO:0000313" key="2">
    <source>
        <dbReference type="Proteomes" id="UP000295507"/>
    </source>
</evidence>
<evidence type="ECO:0000313" key="1">
    <source>
        <dbReference type="EMBL" id="TCU34106.1"/>
    </source>
</evidence>
<organism evidence="1 2">
    <name type="scientific">Rhizobium azibense</name>
    <dbReference type="NCBI Taxonomy" id="1136135"/>
    <lineage>
        <taxon>Bacteria</taxon>
        <taxon>Pseudomonadati</taxon>
        <taxon>Pseudomonadota</taxon>
        <taxon>Alphaproteobacteria</taxon>
        <taxon>Hyphomicrobiales</taxon>
        <taxon>Rhizobiaceae</taxon>
        <taxon>Rhizobium/Agrobacterium group</taxon>
        <taxon>Rhizobium</taxon>
    </lineage>
</organism>
<sequence>MFKLTRTKSGMSILTVKAFGFYANVSCGKARATRREAIKADFFGMAACGALAMAALLSINPHVELQAITNSGEVFVVGIGDTCPDAFKGAVYPDDWRELVCVNVVL</sequence>
<proteinExistence type="predicted"/>
<name>A0A4R3RR87_9HYPH</name>
<dbReference type="Proteomes" id="UP000295507">
    <property type="component" value="Unassembled WGS sequence"/>
</dbReference>
<reference evidence="1 2" key="1">
    <citation type="submission" date="2019-03" db="EMBL/GenBank/DDBJ databases">
        <title>Genomic Encyclopedia of Type Strains, Phase IV (KMG-V): Genome sequencing to study the core and pangenomes of soil and plant-associated prokaryotes.</title>
        <authorList>
            <person name="Whitman W."/>
        </authorList>
    </citation>
    <scope>NUCLEOTIDE SEQUENCE [LARGE SCALE GENOMIC DNA]</scope>
    <source>
        <strain evidence="1 2">IE4868</strain>
    </source>
</reference>
<gene>
    <name evidence="1" type="ORF">EV129_11389</name>
</gene>
<protein>
    <submittedName>
        <fullName evidence="1">Uncharacterized protein</fullName>
    </submittedName>
</protein>